<keyword evidence="2" id="KW-1185">Reference proteome</keyword>
<comment type="caution">
    <text evidence="1">The sequence shown here is derived from an EMBL/GenBank/DDBJ whole genome shotgun (WGS) entry which is preliminary data.</text>
</comment>
<protein>
    <submittedName>
        <fullName evidence="1">Uncharacterized protein</fullName>
    </submittedName>
</protein>
<gene>
    <name evidence="1" type="ORF">HPB50_021621</name>
</gene>
<evidence type="ECO:0000313" key="2">
    <source>
        <dbReference type="Proteomes" id="UP000821845"/>
    </source>
</evidence>
<dbReference type="EMBL" id="CM023482">
    <property type="protein sequence ID" value="KAH6939799.1"/>
    <property type="molecule type" value="Genomic_DNA"/>
</dbReference>
<accession>A0ACB7T1D2</accession>
<sequence length="142" mass="15077">MPCVGELSTSEQFAHLRRGDDGGGSPGACHRRRRLSPPSPSALSRDGAAGVTPSPRYARLTPREPTARASPLMAAAVVVWDTCVQCWLTFQCAEKKRRDPRKAGAGHEAAPPSIAGLAICRVTAIMHCAQPPRKLSTVVVVV</sequence>
<name>A0ACB7T1D2_HYAAI</name>
<reference evidence="1" key="1">
    <citation type="submission" date="2020-05" db="EMBL/GenBank/DDBJ databases">
        <title>Large-scale comparative analyses of tick genomes elucidate their genetic diversity and vector capacities.</title>
        <authorList>
            <person name="Jia N."/>
            <person name="Wang J."/>
            <person name="Shi W."/>
            <person name="Du L."/>
            <person name="Sun Y."/>
            <person name="Zhan W."/>
            <person name="Jiang J."/>
            <person name="Wang Q."/>
            <person name="Zhang B."/>
            <person name="Ji P."/>
            <person name="Sakyi L.B."/>
            <person name="Cui X."/>
            <person name="Yuan T."/>
            <person name="Jiang B."/>
            <person name="Yang W."/>
            <person name="Lam T.T.-Y."/>
            <person name="Chang Q."/>
            <person name="Ding S."/>
            <person name="Wang X."/>
            <person name="Zhu J."/>
            <person name="Ruan X."/>
            <person name="Zhao L."/>
            <person name="Wei J."/>
            <person name="Que T."/>
            <person name="Du C."/>
            <person name="Cheng J."/>
            <person name="Dai P."/>
            <person name="Han X."/>
            <person name="Huang E."/>
            <person name="Gao Y."/>
            <person name="Liu J."/>
            <person name="Shao H."/>
            <person name="Ye R."/>
            <person name="Li L."/>
            <person name="Wei W."/>
            <person name="Wang X."/>
            <person name="Wang C."/>
            <person name="Yang T."/>
            <person name="Huo Q."/>
            <person name="Li W."/>
            <person name="Guo W."/>
            <person name="Chen H."/>
            <person name="Zhou L."/>
            <person name="Ni X."/>
            <person name="Tian J."/>
            <person name="Zhou Y."/>
            <person name="Sheng Y."/>
            <person name="Liu T."/>
            <person name="Pan Y."/>
            <person name="Xia L."/>
            <person name="Li J."/>
            <person name="Zhao F."/>
            <person name="Cao W."/>
        </authorList>
    </citation>
    <scope>NUCLEOTIDE SEQUENCE</scope>
    <source>
        <strain evidence="1">Hyas-2018</strain>
    </source>
</reference>
<dbReference type="Proteomes" id="UP000821845">
    <property type="component" value="Chromosome 2"/>
</dbReference>
<proteinExistence type="predicted"/>
<evidence type="ECO:0000313" key="1">
    <source>
        <dbReference type="EMBL" id="KAH6939799.1"/>
    </source>
</evidence>
<organism evidence="1 2">
    <name type="scientific">Hyalomma asiaticum</name>
    <name type="common">Tick</name>
    <dbReference type="NCBI Taxonomy" id="266040"/>
    <lineage>
        <taxon>Eukaryota</taxon>
        <taxon>Metazoa</taxon>
        <taxon>Ecdysozoa</taxon>
        <taxon>Arthropoda</taxon>
        <taxon>Chelicerata</taxon>
        <taxon>Arachnida</taxon>
        <taxon>Acari</taxon>
        <taxon>Parasitiformes</taxon>
        <taxon>Ixodida</taxon>
        <taxon>Ixodoidea</taxon>
        <taxon>Ixodidae</taxon>
        <taxon>Hyalomminae</taxon>
        <taxon>Hyalomma</taxon>
    </lineage>
</organism>